<gene>
    <name evidence="2" type="ORF">A3J15_00385</name>
</gene>
<organism evidence="2 3">
    <name type="scientific">Candidatus Roizmanbacteria bacterium RIFCSPLOWO2_02_FULL_38_10</name>
    <dbReference type="NCBI Taxonomy" id="1802074"/>
    <lineage>
        <taxon>Bacteria</taxon>
        <taxon>Candidatus Roizmaniibacteriota</taxon>
    </lineage>
</organism>
<evidence type="ECO:0000256" key="1">
    <source>
        <dbReference type="SAM" id="Phobius"/>
    </source>
</evidence>
<comment type="caution">
    <text evidence="2">The sequence shown here is derived from an EMBL/GenBank/DDBJ whole genome shotgun (WGS) entry which is preliminary data.</text>
</comment>
<dbReference type="Pfam" id="PF06691">
    <property type="entry name" value="DUF1189"/>
    <property type="match status" value="1"/>
</dbReference>
<feature type="transmembrane region" description="Helical" evidence="1">
    <location>
        <begin position="240"/>
        <end position="261"/>
    </location>
</feature>
<evidence type="ECO:0000313" key="3">
    <source>
        <dbReference type="Proteomes" id="UP000176376"/>
    </source>
</evidence>
<keyword evidence="1" id="KW-0472">Membrane</keyword>
<proteinExistence type="predicted"/>
<accession>A0A1F7JK92</accession>
<keyword evidence="1" id="KW-1133">Transmembrane helix</keyword>
<feature type="transmembrane region" description="Helical" evidence="1">
    <location>
        <begin position="185"/>
        <end position="204"/>
    </location>
</feature>
<evidence type="ECO:0008006" key="4">
    <source>
        <dbReference type="Google" id="ProtNLM"/>
    </source>
</evidence>
<feature type="transmembrane region" description="Helical" evidence="1">
    <location>
        <begin position="267"/>
        <end position="288"/>
    </location>
</feature>
<dbReference type="InterPro" id="IPR009574">
    <property type="entry name" value="DUF1189"/>
</dbReference>
<protein>
    <recommendedName>
        <fullName evidence="4">DUF1189 domain-containing protein</fullName>
    </recommendedName>
</protein>
<dbReference type="EMBL" id="MGAY01000048">
    <property type="protein sequence ID" value="OGK56024.1"/>
    <property type="molecule type" value="Genomic_DNA"/>
</dbReference>
<feature type="transmembrane region" description="Helical" evidence="1">
    <location>
        <begin position="43"/>
        <end position="64"/>
    </location>
</feature>
<sequence>MFFSPFLLYIENMKYKLNQFLIFTNKALTFDNVFLTSVIKKKYISLITYLTAVILLLTSIAITINVTKTTSKYNLGQLPDTLINSLRQIPQDYTINIVDGRLYTSYDRPLFIYINHQNLPQSLVVFDEFAGSRSDFDHYESLLLFGQDGIKVSNGTNDLFFKYEKFRNIYIDASVIVSLQTLLRIIKTFMPILLILFIIKLIFINTLIILLGRLFYLAVISGLIYFITHEFNKKINFSDVYKLIIVSSLIPLLIDFTLVIFDMQVRLPFWFLIINSIFGFVAVLEVFFKKKLYPLIKE</sequence>
<evidence type="ECO:0000313" key="2">
    <source>
        <dbReference type="EMBL" id="OGK56024.1"/>
    </source>
</evidence>
<dbReference type="Proteomes" id="UP000176376">
    <property type="component" value="Unassembled WGS sequence"/>
</dbReference>
<name>A0A1F7JK92_9BACT</name>
<feature type="transmembrane region" description="Helical" evidence="1">
    <location>
        <begin position="210"/>
        <end position="228"/>
    </location>
</feature>
<keyword evidence="1" id="KW-0812">Transmembrane</keyword>
<reference evidence="2 3" key="1">
    <citation type="journal article" date="2016" name="Nat. Commun.">
        <title>Thousands of microbial genomes shed light on interconnected biogeochemical processes in an aquifer system.</title>
        <authorList>
            <person name="Anantharaman K."/>
            <person name="Brown C.T."/>
            <person name="Hug L.A."/>
            <person name="Sharon I."/>
            <person name="Castelle C.J."/>
            <person name="Probst A.J."/>
            <person name="Thomas B.C."/>
            <person name="Singh A."/>
            <person name="Wilkins M.J."/>
            <person name="Karaoz U."/>
            <person name="Brodie E.L."/>
            <person name="Williams K.H."/>
            <person name="Hubbard S.S."/>
            <person name="Banfield J.F."/>
        </authorList>
    </citation>
    <scope>NUCLEOTIDE SEQUENCE [LARGE SCALE GENOMIC DNA]</scope>
</reference>
<dbReference type="AlphaFoldDB" id="A0A1F7JK92"/>